<dbReference type="Proteomes" id="UP000275078">
    <property type="component" value="Unassembled WGS sequence"/>
</dbReference>
<name>A0A3N4IPX0_ASCIM</name>
<accession>A0A3N4IPX0</accession>
<sequence>MKSFGTTDPPRFPFLASHFSLLEIRDGFWKSTDDRFWKLSVAPRVLSNRGARGHPASSLEPLLLHTKRHGKDGTQGENTSPLFDAKNANALLILQGVQFASTTLKLAFWGGMARWQLRFYKSPPSATGILLAMSCRSSLIFPAQVRSQPGQMDDNTGENLDPVVLTENDHGPPRFTSTLTESITRAQLTSSFPEI</sequence>
<organism evidence="1 2">
    <name type="scientific">Ascobolus immersus RN42</name>
    <dbReference type="NCBI Taxonomy" id="1160509"/>
    <lineage>
        <taxon>Eukaryota</taxon>
        <taxon>Fungi</taxon>
        <taxon>Dikarya</taxon>
        <taxon>Ascomycota</taxon>
        <taxon>Pezizomycotina</taxon>
        <taxon>Pezizomycetes</taxon>
        <taxon>Pezizales</taxon>
        <taxon>Ascobolaceae</taxon>
        <taxon>Ascobolus</taxon>
    </lineage>
</organism>
<gene>
    <name evidence="1" type="ORF">BJ508DRAFT_371673</name>
</gene>
<evidence type="ECO:0000313" key="1">
    <source>
        <dbReference type="EMBL" id="RPA88243.1"/>
    </source>
</evidence>
<keyword evidence="2" id="KW-1185">Reference proteome</keyword>
<evidence type="ECO:0000313" key="2">
    <source>
        <dbReference type="Proteomes" id="UP000275078"/>
    </source>
</evidence>
<protein>
    <submittedName>
        <fullName evidence="1">Uncharacterized protein</fullName>
    </submittedName>
</protein>
<reference evidence="1 2" key="1">
    <citation type="journal article" date="2018" name="Nat. Ecol. Evol.">
        <title>Pezizomycetes genomes reveal the molecular basis of ectomycorrhizal truffle lifestyle.</title>
        <authorList>
            <person name="Murat C."/>
            <person name="Payen T."/>
            <person name="Noel B."/>
            <person name="Kuo A."/>
            <person name="Morin E."/>
            <person name="Chen J."/>
            <person name="Kohler A."/>
            <person name="Krizsan K."/>
            <person name="Balestrini R."/>
            <person name="Da Silva C."/>
            <person name="Montanini B."/>
            <person name="Hainaut M."/>
            <person name="Levati E."/>
            <person name="Barry K.W."/>
            <person name="Belfiori B."/>
            <person name="Cichocki N."/>
            <person name="Clum A."/>
            <person name="Dockter R.B."/>
            <person name="Fauchery L."/>
            <person name="Guy J."/>
            <person name="Iotti M."/>
            <person name="Le Tacon F."/>
            <person name="Lindquist E.A."/>
            <person name="Lipzen A."/>
            <person name="Malagnac F."/>
            <person name="Mello A."/>
            <person name="Molinier V."/>
            <person name="Miyauchi S."/>
            <person name="Poulain J."/>
            <person name="Riccioni C."/>
            <person name="Rubini A."/>
            <person name="Sitrit Y."/>
            <person name="Splivallo R."/>
            <person name="Traeger S."/>
            <person name="Wang M."/>
            <person name="Zifcakova L."/>
            <person name="Wipf D."/>
            <person name="Zambonelli A."/>
            <person name="Paolocci F."/>
            <person name="Nowrousian M."/>
            <person name="Ottonello S."/>
            <person name="Baldrian P."/>
            <person name="Spatafora J.W."/>
            <person name="Henrissat B."/>
            <person name="Nagy L.G."/>
            <person name="Aury J.M."/>
            <person name="Wincker P."/>
            <person name="Grigoriev I.V."/>
            <person name="Bonfante P."/>
            <person name="Martin F.M."/>
        </authorList>
    </citation>
    <scope>NUCLEOTIDE SEQUENCE [LARGE SCALE GENOMIC DNA]</scope>
    <source>
        <strain evidence="1 2">RN42</strain>
    </source>
</reference>
<dbReference type="EMBL" id="ML119645">
    <property type="protein sequence ID" value="RPA88243.1"/>
    <property type="molecule type" value="Genomic_DNA"/>
</dbReference>
<proteinExistence type="predicted"/>
<dbReference type="AlphaFoldDB" id="A0A3N4IPX0"/>